<dbReference type="InterPro" id="IPR002818">
    <property type="entry name" value="DJ-1/PfpI"/>
</dbReference>
<dbReference type="PANTHER" id="PTHR43130:SF3">
    <property type="entry name" value="HTH-TYPE TRANSCRIPTIONAL REGULATOR RV1931C"/>
    <property type="match status" value="1"/>
</dbReference>
<evidence type="ECO:0000256" key="3">
    <source>
        <dbReference type="ARBA" id="ARBA00023163"/>
    </source>
</evidence>
<reference evidence="5 6" key="1">
    <citation type="submission" date="2020-03" db="EMBL/GenBank/DDBJ databases">
        <title>Whole genome shotgun sequence of Phytohabitans houttuyneae NBRC 108639.</title>
        <authorList>
            <person name="Komaki H."/>
            <person name="Tamura T."/>
        </authorList>
    </citation>
    <scope>NUCLEOTIDE SEQUENCE [LARGE SCALE GENOMIC DNA]</scope>
    <source>
        <strain evidence="5 6">NBRC 108639</strain>
    </source>
</reference>
<dbReference type="RefSeq" id="WP_173054349.1">
    <property type="nucleotide sequence ID" value="NZ_BAABGO010000005.1"/>
</dbReference>
<dbReference type="SUPFAM" id="SSF46689">
    <property type="entry name" value="Homeodomain-like"/>
    <property type="match status" value="2"/>
</dbReference>
<dbReference type="InterPro" id="IPR018062">
    <property type="entry name" value="HTH_AraC-typ_CS"/>
</dbReference>
<gene>
    <name evidence="5" type="ORF">Phou_012900</name>
</gene>
<organism evidence="5 6">
    <name type="scientific">Phytohabitans houttuyneae</name>
    <dbReference type="NCBI Taxonomy" id="1076126"/>
    <lineage>
        <taxon>Bacteria</taxon>
        <taxon>Bacillati</taxon>
        <taxon>Actinomycetota</taxon>
        <taxon>Actinomycetes</taxon>
        <taxon>Micromonosporales</taxon>
        <taxon>Micromonosporaceae</taxon>
    </lineage>
</organism>
<evidence type="ECO:0000313" key="6">
    <source>
        <dbReference type="Proteomes" id="UP000482800"/>
    </source>
</evidence>
<evidence type="ECO:0000256" key="1">
    <source>
        <dbReference type="ARBA" id="ARBA00023015"/>
    </source>
</evidence>
<dbReference type="CDD" id="cd03137">
    <property type="entry name" value="GATase1_AraC_1"/>
    <property type="match status" value="1"/>
</dbReference>
<keyword evidence="3" id="KW-0804">Transcription</keyword>
<dbReference type="SMART" id="SM00342">
    <property type="entry name" value="HTH_ARAC"/>
    <property type="match status" value="1"/>
</dbReference>
<dbReference type="Gene3D" id="1.10.10.60">
    <property type="entry name" value="Homeodomain-like"/>
    <property type="match status" value="2"/>
</dbReference>
<dbReference type="AlphaFoldDB" id="A0A6V8K0M0"/>
<dbReference type="EMBL" id="BLPF01000001">
    <property type="protein sequence ID" value="GFJ77110.1"/>
    <property type="molecule type" value="Genomic_DNA"/>
</dbReference>
<dbReference type="GO" id="GO:0043565">
    <property type="term" value="F:sequence-specific DNA binding"/>
    <property type="evidence" value="ECO:0007669"/>
    <property type="project" value="InterPro"/>
</dbReference>
<keyword evidence="2" id="KW-0238">DNA-binding</keyword>
<dbReference type="Gene3D" id="3.40.50.880">
    <property type="match status" value="1"/>
</dbReference>
<dbReference type="PROSITE" id="PS00041">
    <property type="entry name" value="HTH_ARAC_FAMILY_1"/>
    <property type="match status" value="1"/>
</dbReference>
<dbReference type="InterPro" id="IPR052158">
    <property type="entry name" value="INH-QAR"/>
</dbReference>
<protein>
    <submittedName>
        <fullName evidence="5">AraC family transcriptional regulator</fullName>
    </submittedName>
</protein>
<dbReference type="Proteomes" id="UP000482800">
    <property type="component" value="Unassembled WGS sequence"/>
</dbReference>
<dbReference type="PROSITE" id="PS01124">
    <property type="entry name" value="HTH_ARAC_FAMILY_2"/>
    <property type="match status" value="1"/>
</dbReference>
<keyword evidence="6" id="KW-1185">Reference proteome</keyword>
<dbReference type="PANTHER" id="PTHR43130">
    <property type="entry name" value="ARAC-FAMILY TRANSCRIPTIONAL REGULATOR"/>
    <property type="match status" value="1"/>
</dbReference>
<comment type="caution">
    <text evidence="5">The sequence shown here is derived from an EMBL/GenBank/DDBJ whole genome shotgun (WGS) entry which is preliminary data.</text>
</comment>
<dbReference type="Pfam" id="PF12833">
    <property type="entry name" value="HTH_18"/>
    <property type="match status" value="1"/>
</dbReference>
<evidence type="ECO:0000313" key="5">
    <source>
        <dbReference type="EMBL" id="GFJ77110.1"/>
    </source>
</evidence>
<evidence type="ECO:0000259" key="4">
    <source>
        <dbReference type="PROSITE" id="PS01124"/>
    </source>
</evidence>
<dbReference type="InterPro" id="IPR029062">
    <property type="entry name" value="Class_I_gatase-like"/>
</dbReference>
<accession>A0A6V8K0M0</accession>
<keyword evidence="1" id="KW-0805">Transcription regulation</keyword>
<reference evidence="5 6" key="2">
    <citation type="submission" date="2020-03" db="EMBL/GenBank/DDBJ databases">
        <authorList>
            <person name="Ichikawa N."/>
            <person name="Kimura A."/>
            <person name="Kitahashi Y."/>
            <person name="Uohara A."/>
        </authorList>
    </citation>
    <scope>NUCLEOTIDE SEQUENCE [LARGE SCALE GENOMIC DNA]</scope>
    <source>
        <strain evidence="5 6">NBRC 108639</strain>
    </source>
</reference>
<evidence type="ECO:0000256" key="2">
    <source>
        <dbReference type="ARBA" id="ARBA00023125"/>
    </source>
</evidence>
<dbReference type="InterPro" id="IPR018060">
    <property type="entry name" value="HTH_AraC"/>
</dbReference>
<dbReference type="InterPro" id="IPR009057">
    <property type="entry name" value="Homeodomain-like_sf"/>
</dbReference>
<dbReference type="GO" id="GO:0003700">
    <property type="term" value="F:DNA-binding transcription factor activity"/>
    <property type="evidence" value="ECO:0007669"/>
    <property type="project" value="InterPro"/>
</dbReference>
<name>A0A6V8K0M0_9ACTN</name>
<feature type="domain" description="HTH araC/xylS-type" evidence="4">
    <location>
        <begin position="216"/>
        <end position="314"/>
    </location>
</feature>
<proteinExistence type="predicted"/>
<dbReference type="SUPFAM" id="SSF52317">
    <property type="entry name" value="Class I glutamine amidotransferase-like"/>
    <property type="match status" value="1"/>
</dbReference>
<dbReference type="Pfam" id="PF01965">
    <property type="entry name" value="DJ-1_PfpI"/>
    <property type="match status" value="1"/>
</dbReference>
<sequence length="318" mass="34118">MGGFRSITAFVPEQASTLGLGLLSAVFGDRTHLGLPAFDLTFCTDRPGSVTTDVGLRLTVEHGVDRLAAGDLVLLLPGDSFRGEPSAEVKAAVRAAHARGAIVASHCVGSWILAATGLLDGLRATTHWRLAGEFAARYPKVRVEPGMLYVDEGRLITGAGAGAGTDLYLHLIRREHGAALANAIARDMVVPPHRDGGQAQYIQAPVPESGDDARLAAALAWAADNLHRTVPVEELAARALMSPRTFARRFKASTGTTPHAWLLRQRLARAEELLEETSLSIEEVARRVGYASATVLREQFLKHRGVPPREYRRAFAAG</sequence>